<evidence type="ECO:0000313" key="1">
    <source>
        <dbReference type="EMBL" id="RCN46293.1"/>
    </source>
</evidence>
<proteinExistence type="predicted"/>
<comment type="caution">
    <text evidence="1">The sequence shown here is derived from an EMBL/GenBank/DDBJ whole genome shotgun (WGS) entry which is preliminary data.</text>
</comment>
<organism evidence="1 2">
    <name type="scientific">Ancylostoma caninum</name>
    <name type="common">Dog hookworm</name>
    <dbReference type="NCBI Taxonomy" id="29170"/>
    <lineage>
        <taxon>Eukaryota</taxon>
        <taxon>Metazoa</taxon>
        <taxon>Ecdysozoa</taxon>
        <taxon>Nematoda</taxon>
        <taxon>Chromadorea</taxon>
        <taxon>Rhabditida</taxon>
        <taxon>Rhabditina</taxon>
        <taxon>Rhabditomorpha</taxon>
        <taxon>Strongyloidea</taxon>
        <taxon>Ancylostomatidae</taxon>
        <taxon>Ancylostomatinae</taxon>
        <taxon>Ancylostoma</taxon>
    </lineage>
</organism>
<name>A0A368GPI9_ANCCA</name>
<sequence>MRRSSCVSNECRITTYLCEYARGRGDPVGPLSALKGSRASKRIHSHCSAFLKVTLHGDGSVEYRGTFGHIGHPINSVTLPPLPIDVQSTADISSTSTTAVCSPTNSFPQKEVLLSYITKNEHNNSQEEEVILSDIVENKDNCLQAEELLSDITKNEYNDSQAEEVLLSDMAKNEYDNLQAVQTQFNEIACICLRDGLTDALVQLRAALEAGIERVTSATGTKCLTLAQTPVIQKPEIAVRPHLLVSYEGRTELSPERKCPTLRGRNEAIIEQKVKAEIV</sequence>
<dbReference type="Proteomes" id="UP000252519">
    <property type="component" value="Unassembled WGS sequence"/>
</dbReference>
<evidence type="ECO:0000313" key="2">
    <source>
        <dbReference type="Proteomes" id="UP000252519"/>
    </source>
</evidence>
<protein>
    <submittedName>
        <fullName evidence="1">Uncharacterized protein</fullName>
    </submittedName>
</protein>
<dbReference type="EMBL" id="JOJR01000082">
    <property type="protein sequence ID" value="RCN46293.1"/>
    <property type="molecule type" value="Genomic_DNA"/>
</dbReference>
<dbReference type="OrthoDB" id="5895815at2759"/>
<accession>A0A368GPI9</accession>
<keyword evidence="2" id="KW-1185">Reference proteome</keyword>
<reference evidence="1 2" key="1">
    <citation type="submission" date="2014-10" db="EMBL/GenBank/DDBJ databases">
        <title>Draft genome of the hookworm Ancylostoma caninum.</title>
        <authorList>
            <person name="Mitreva M."/>
        </authorList>
    </citation>
    <scope>NUCLEOTIDE SEQUENCE [LARGE SCALE GENOMIC DNA]</scope>
    <source>
        <strain evidence="1 2">Baltimore</strain>
    </source>
</reference>
<dbReference type="AlphaFoldDB" id="A0A368GPI9"/>
<gene>
    <name evidence="1" type="ORF">ANCCAN_07683</name>
</gene>